<accession>A0AA35UPZ3</accession>
<feature type="domain" description="ATP-grasp" evidence="15">
    <location>
        <begin position="107"/>
        <end position="313"/>
    </location>
</feature>
<comment type="pathway">
    <text evidence="3 12">Purine metabolism; IMP biosynthesis via de novo pathway; N(1)-(5-phospho-D-ribosyl)glycinamide from 5-phospho-alpha-D-ribose 1-diphosphate: step 2/2.</text>
</comment>
<feature type="region of interest" description="Disordered" evidence="14">
    <location>
        <begin position="216"/>
        <end position="236"/>
    </location>
</feature>
<evidence type="ECO:0000256" key="12">
    <source>
        <dbReference type="HAMAP-Rule" id="MF_00138"/>
    </source>
</evidence>
<evidence type="ECO:0000256" key="4">
    <source>
        <dbReference type="ARBA" id="ARBA00013255"/>
    </source>
</evidence>
<comment type="similarity">
    <text evidence="9 12">Belongs to the GARS family.</text>
</comment>
<keyword evidence="17" id="KW-1185">Reference proteome</keyword>
<dbReference type="InterPro" id="IPR016185">
    <property type="entry name" value="PreATP-grasp_dom_sf"/>
</dbReference>
<proteinExistence type="inferred from homology"/>
<evidence type="ECO:0000256" key="10">
    <source>
        <dbReference type="ARBA" id="ARBA00042242"/>
    </source>
</evidence>
<dbReference type="Gene3D" id="3.40.50.20">
    <property type="match status" value="1"/>
</dbReference>
<comment type="catalytic activity">
    <reaction evidence="12">
        <text>5-phospho-beta-D-ribosylamine + glycine + ATP = N(1)-(5-phospho-beta-D-ribosyl)glycinamide + ADP + phosphate + H(+)</text>
        <dbReference type="Rhea" id="RHEA:17453"/>
        <dbReference type="ChEBI" id="CHEBI:15378"/>
        <dbReference type="ChEBI" id="CHEBI:30616"/>
        <dbReference type="ChEBI" id="CHEBI:43474"/>
        <dbReference type="ChEBI" id="CHEBI:57305"/>
        <dbReference type="ChEBI" id="CHEBI:58681"/>
        <dbReference type="ChEBI" id="CHEBI:143788"/>
        <dbReference type="ChEBI" id="CHEBI:456216"/>
        <dbReference type="EC" id="6.3.4.13"/>
    </reaction>
</comment>
<evidence type="ECO:0000256" key="11">
    <source>
        <dbReference type="ARBA" id="ARBA00042864"/>
    </source>
</evidence>
<evidence type="ECO:0000256" key="6">
    <source>
        <dbReference type="ARBA" id="ARBA00022741"/>
    </source>
</evidence>
<dbReference type="Gene3D" id="3.90.600.10">
    <property type="entry name" value="Phosphoribosylglycinamide synthetase, C-terminal domain"/>
    <property type="match status" value="1"/>
</dbReference>
<dbReference type="InterPro" id="IPR020559">
    <property type="entry name" value="PRibGlycinamide_synth_CS"/>
</dbReference>
<dbReference type="EMBL" id="CATKSH010000003">
    <property type="protein sequence ID" value="CAI9119980.1"/>
    <property type="molecule type" value="Genomic_DNA"/>
</dbReference>
<dbReference type="FunFam" id="3.30.1490.20:FF:000006">
    <property type="entry name" value="phosphoribosylamine--glycine ligase, chloroplastic-like"/>
    <property type="match status" value="1"/>
</dbReference>
<sequence length="418" mass="43654">MRVLLVGSGGREHAMAACLARSPELDALFIAPGNPGMAALGTLVPVKADDVTGLVAFARSEGIDLVVPGPEAPLVLGLTDACMEAGIACAGPTQAAAALEGSKSFTKDIADAARIPTARWERFEDPEPAIAFVRLRGAPIVIKADGLAAGKGVVVAQTVAEAEAAINDIMTDRSFGTAGASVVIEECLFGREVSLFAFCADERAVLIGAARDHKRIGEGDTGPNTGGMGAISPPPGFGRREQEEALDIMVRPMLREMVRRGTPFRGIIFAGLMLTEDGPKLIEYNVRFGDPEAQALLIRLKSDLLPVFAALADGRLNDANIVFSEDASISVVMAARGYPGKPVSGGVISGIDRAEAVPGVRVFQAGTAETDGRLVAAGGRVLTVCAMAPSPEEARERAYQGVAAIRWTDALWRRDIGL</sequence>
<keyword evidence="5 12" id="KW-0436">Ligase</keyword>
<comment type="cofactor">
    <cofactor evidence="2">
        <name>Mg(2+)</name>
        <dbReference type="ChEBI" id="CHEBI:18420"/>
    </cofactor>
</comment>
<evidence type="ECO:0000259" key="15">
    <source>
        <dbReference type="PROSITE" id="PS50975"/>
    </source>
</evidence>
<dbReference type="EC" id="6.3.4.13" evidence="4 12"/>
<evidence type="ECO:0000313" key="16">
    <source>
        <dbReference type="EMBL" id="CAI9119980.1"/>
    </source>
</evidence>
<dbReference type="PROSITE" id="PS00184">
    <property type="entry name" value="GARS"/>
    <property type="match status" value="1"/>
</dbReference>
<evidence type="ECO:0000256" key="1">
    <source>
        <dbReference type="ARBA" id="ARBA00001936"/>
    </source>
</evidence>
<comment type="cofactor">
    <cofactor evidence="1">
        <name>Mn(2+)</name>
        <dbReference type="ChEBI" id="CHEBI:29035"/>
    </cofactor>
</comment>
<comment type="caution">
    <text evidence="16">The sequence shown here is derived from an EMBL/GenBank/DDBJ whole genome shotgun (WGS) entry which is preliminary data.</text>
</comment>
<dbReference type="SMART" id="SM01210">
    <property type="entry name" value="GARS_C"/>
    <property type="match status" value="1"/>
</dbReference>
<dbReference type="PANTHER" id="PTHR43472">
    <property type="entry name" value="PHOSPHORIBOSYLAMINE--GLYCINE LIGASE"/>
    <property type="match status" value="1"/>
</dbReference>
<keyword evidence="8 13" id="KW-0067">ATP-binding</keyword>
<dbReference type="GO" id="GO:0004637">
    <property type="term" value="F:phosphoribosylamine-glycine ligase activity"/>
    <property type="evidence" value="ECO:0007669"/>
    <property type="project" value="UniProtKB-UniRule"/>
</dbReference>
<dbReference type="SMART" id="SM01209">
    <property type="entry name" value="GARS_A"/>
    <property type="match status" value="1"/>
</dbReference>
<protein>
    <recommendedName>
        <fullName evidence="4 12">Phosphoribosylamine--glycine ligase</fullName>
        <ecNumber evidence="4 12">6.3.4.13</ecNumber>
    </recommendedName>
    <alternativeName>
        <fullName evidence="12">GARS</fullName>
    </alternativeName>
    <alternativeName>
        <fullName evidence="11 12">Phosphoribosylglycinamide synthetase</fullName>
    </alternativeName>
    <alternativeName>
        <fullName evidence="10 12">glycinamide ribonucleotide synthetase</fullName>
    </alternativeName>
</protein>
<dbReference type="InterPro" id="IPR020562">
    <property type="entry name" value="PRibGlycinamide_synth_N"/>
</dbReference>
<dbReference type="Pfam" id="PF02844">
    <property type="entry name" value="GARS_N"/>
    <property type="match status" value="1"/>
</dbReference>
<evidence type="ECO:0000256" key="3">
    <source>
        <dbReference type="ARBA" id="ARBA00005174"/>
    </source>
</evidence>
<dbReference type="GO" id="GO:0006189">
    <property type="term" value="P:'de novo' IMP biosynthetic process"/>
    <property type="evidence" value="ECO:0007669"/>
    <property type="project" value="UniProtKB-UniRule"/>
</dbReference>
<dbReference type="GO" id="GO:0046872">
    <property type="term" value="F:metal ion binding"/>
    <property type="evidence" value="ECO:0007669"/>
    <property type="project" value="InterPro"/>
</dbReference>
<keyword evidence="6 13" id="KW-0547">Nucleotide-binding</keyword>
<evidence type="ECO:0000256" key="7">
    <source>
        <dbReference type="ARBA" id="ARBA00022755"/>
    </source>
</evidence>
<dbReference type="Gene3D" id="3.30.470.20">
    <property type="entry name" value="ATP-grasp fold, B domain"/>
    <property type="match status" value="1"/>
</dbReference>
<dbReference type="InterPro" id="IPR037123">
    <property type="entry name" value="PRibGlycinamide_synth_C_sf"/>
</dbReference>
<evidence type="ECO:0000313" key="17">
    <source>
        <dbReference type="Proteomes" id="UP001176960"/>
    </source>
</evidence>
<name>A0AA35UPZ3_9PROT</name>
<dbReference type="HAMAP" id="MF_00138">
    <property type="entry name" value="GARS"/>
    <property type="match status" value="1"/>
</dbReference>
<evidence type="ECO:0000256" key="2">
    <source>
        <dbReference type="ARBA" id="ARBA00001946"/>
    </source>
</evidence>
<evidence type="ECO:0000256" key="13">
    <source>
        <dbReference type="PROSITE-ProRule" id="PRU00409"/>
    </source>
</evidence>
<dbReference type="SUPFAM" id="SSF56059">
    <property type="entry name" value="Glutathione synthetase ATP-binding domain-like"/>
    <property type="match status" value="1"/>
</dbReference>
<keyword evidence="7 12" id="KW-0658">Purine biosynthesis</keyword>
<evidence type="ECO:0000256" key="9">
    <source>
        <dbReference type="ARBA" id="ARBA00038345"/>
    </source>
</evidence>
<evidence type="ECO:0000256" key="5">
    <source>
        <dbReference type="ARBA" id="ARBA00022598"/>
    </source>
</evidence>
<dbReference type="InterPro" id="IPR000115">
    <property type="entry name" value="PRibGlycinamide_synth"/>
</dbReference>
<dbReference type="RefSeq" id="WP_289840785.1">
    <property type="nucleotide sequence ID" value="NZ_CATKSH010000003.1"/>
</dbReference>
<dbReference type="SUPFAM" id="SSF52440">
    <property type="entry name" value="PreATP-grasp domain"/>
    <property type="match status" value="1"/>
</dbReference>
<dbReference type="InterPro" id="IPR020561">
    <property type="entry name" value="PRibGlycinamid_synth_ATP-grasp"/>
</dbReference>
<evidence type="ECO:0000256" key="14">
    <source>
        <dbReference type="SAM" id="MobiDB-lite"/>
    </source>
</evidence>
<dbReference type="InterPro" id="IPR013815">
    <property type="entry name" value="ATP_grasp_subdomain_1"/>
</dbReference>
<dbReference type="Pfam" id="PF01071">
    <property type="entry name" value="GARS_A"/>
    <property type="match status" value="1"/>
</dbReference>
<organism evidence="16 17">
    <name type="scientific">Brytella acorum</name>
    <dbReference type="NCBI Taxonomy" id="2959299"/>
    <lineage>
        <taxon>Bacteria</taxon>
        <taxon>Pseudomonadati</taxon>
        <taxon>Pseudomonadota</taxon>
        <taxon>Alphaproteobacteria</taxon>
        <taxon>Acetobacterales</taxon>
        <taxon>Acetobacteraceae</taxon>
        <taxon>Brytella</taxon>
    </lineage>
</organism>
<dbReference type="PROSITE" id="PS50975">
    <property type="entry name" value="ATP_GRASP"/>
    <property type="match status" value="1"/>
</dbReference>
<dbReference type="InterPro" id="IPR011054">
    <property type="entry name" value="Rudment_hybrid_motif"/>
</dbReference>
<gene>
    <name evidence="12 16" type="primary">purD</name>
    <name evidence="16" type="ORF">LMG32879_000806</name>
</gene>
<dbReference type="NCBIfam" id="TIGR00877">
    <property type="entry name" value="purD"/>
    <property type="match status" value="1"/>
</dbReference>
<evidence type="ECO:0000256" key="8">
    <source>
        <dbReference type="ARBA" id="ARBA00022840"/>
    </source>
</evidence>
<dbReference type="AlphaFoldDB" id="A0AA35UPZ3"/>
<dbReference type="Proteomes" id="UP001176960">
    <property type="component" value="Unassembled WGS sequence"/>
</dbReference>
<dbReference type="InterPro" id="IPR020560">
    <property type="entry name" value="PRibGlycinamide_synth_C-dom"/>
</dbReference>
<dbReference type="PANTHER" id="PTHR43472:SF1">
    <property type="entry name" value="PHOSPHORIBOSYLAMINE--GLYCINE LIGASE, CHLOROPLASTIC"/>
    <property type="match status" value="1"/>
</dbReference>
<reference evidence="16" key="1">
    <citation type="submission" date="2023-03" db="EMBL/GenBank/DDBJ databases">
        <authorList>
            <person name="Cleenwerck I."/>
        </authorList>
    </citation>
    <scope>NUCLEOTIDE SEQUENCE</scope>
    <source>
        <strain evidence="16">LMG 32879</strain>
    </source>
</reference>
<dbReference type="Pfam" id="PF02843">
    <property type="entry name" value="GARS_C"/>
    <property type="match status" value="1"/>
</dbReference>
<dbReference type="InterPro" id="IPR011761">
    <property type="entry name" value="ATP-grasp"/>
</dbReference>
<dbReference type="Gene3D" id="3.30.1490.20">
    <property type="entry name" value="ATP-grasp fold, A domain"/>
    <property type="match status" value="1"/>
</dbReference>
<dbReference type="GO" id="GO:0009113">
    <property type="term" value="P:purine nucleobase biosynthetic process"/>
    <property type="evidence" value="ECO:0007669"/>
    <property type="project" value="InterPro"/>
</dbReference>
<dbReference type="SUPFAM" id="SSF51246">
    <property type="entry name" value="Rudiment single hybrid motif"/>
    <property type="match status" value="1"/>
</dbReference>
<dbReference type="GO" id="GO:0005524">
    <property type="term" value="F:ATP binding"/>
    <property type="evidence" value="ECO:0007669"/>
    <property type="project" value="UniProtKB-UniRule"/>
</dbReference>